<evidence type="ECO:0000313" key="2">
    <source>
        <dbReference type="Proteomes" id="UP000193623"/>
    </source>
</evidence>
<reference evidence="1 2" key="1">
    <citation type="submission" date="2017-03" db="EMBL/GenBank/DDBJ databases">
        <authorList>
            <person name="Afonso C.L."/>
            <person name="Miller P.J."/>
            <person name="Scott M.A."/>
            <person name="Spackman E."/>
            <person name="Goraichik I."/>
            <person name="Dimitrov K.M."/>
            <person name="Suarez D.L."/>
            <person name="Swayne D.E."/>
        </authorList>
    </citation>
    <scope>NUCLEOTIDE SEQUENCE [LARGE SCALE GENOMIC DNA]</scope>
    <source>
        <strain evidence="1 2">CECT 8397</strain>
    </source>
</reference>
<evidence type="ECO:0000313" key="1">
    <source>
        <dbReference type="EMBL" id="SLN13026.1"/>
    </source>
</evidence>
<proteinExistence type="predicted"/>
<organism evidence="1 2">
    <name type="scientific">Pseudooctadecabacter jejudonensis</name>
    <dbReference type="NCBI Taxonomy" id="1391910"/>
    <lineage>
        <taxon>Bacteria</taxon>
        <taxon>Pseudomonadati</taxon>
        <taxon>Pseudomonadota</taxon>
        <taxon>Alphaproteobacteria</taxon>
        <taxon>Rhodobacterales</taxon>
        <taxon>Paracoccaceae</taxon>
        <taxon>Pseudooctadecabacter</taxon>
    </lineage>
</organism>
<protein>
    <submittedName>
        <fullName evidence="1">Uncharacterized protein</fullName>
    </submittedName>
</protein>
<dbReference type="Proteomes" id="UP000193623">
    <property type="component" value="Unassembled WGS sequence"/>
</dbReference>
<gene>
    <name evidence="1" type="ORF">PSJ8397_00206</name>
</gene>
<keyword evidence="2" id="KW-1185">Reference proteome</keyword>
<dbReference type="AlphaFoldDB" id="A0A1Y5RAP6"/>
<sequence>METLTKADLIKPGEGGDSARPRFTEATIVSWLEFLGSFPESDKWASLTSISDAVRKHGVPTDRILNHILEGRLKRVFRAKEQNVFSSILIDKYEVYVLLKELNA</sequence>
<accession>A0A1Y5RAP6</accession>
<dbReference type="EMBL" id="FWFT01000001">
    <property type="protein sequence ID" value="SLN13026.1"/>
    <property type="molecule type" value="Genomic_DNA"/>
</dbReference>
<name>A0A1Y5RAP6_9RHOB</name>